<protein>
    <submittedName>
        <fullName evidence="7">Bax inhibitor-1/YccA family protein</fullName>
    </submittedName>
</protein>
<dbReference type="EMBL" id="CP063458">
    <property type="protein sequence ID" value="QOV91505.1"/>
    <property type="molecule type" value="Genomic_DNA"/>
</dbReference>
<evidence type="ECO:0000256" key="5">
    <source>
        <dbReference type="ARBA" id="ARBA00023136"/>
    </source>
</evidence>
<keyword evidence="5 6" id="KW-0472">Membrane</keyword>
<evidence type="ECO:0000256" key="2">
    <source>
        <dbReference type="ARBA" id="ARBA00010350"/>
    </source>
</evidence>
<reference evidence="7 8" key="1">
    <citation type="submission" date="2020-10" db="EMBL/GenBank/DDBJ databases">
        <title>Wide distribution of Phycisphaera-like planctomycetes from WD2101 soil group in peatlands and genome analysis of the first cultivated representative.</title>
        <authorList>
            <person name="Dedysh S.N."/>
            <person name="Beletsky A.V."/>
            <person name="Ivanova A."/>
            <person name="Kulichevskaya I.S."/>
            <person name="Suzina N.E."/>
            <person name="Philippov D.A."/>
            <person name="Rakitin A.L."/>
            <person name="Mardanov A.V."/>
            <person name="Ravin N.V."/>
        </authorList>
    </citation>
    <scope>NUCLEOTIDE SEQUENCE [LARGE SCALE GENOMIC DNA]</scope>
    <source>
        <strain evidence="7 8">M1803</strain>
    </source>
</reference>
<feature type="transmembrane region" description="Helical" evidence="6">
    <location>
        <begin position="171"/>
        <end position="189"/>
    </location>
</feature>
<feature type="transmembrane region" description="Helical" evidence="6">
    <location>
        <begin position="144"/>
        <end position="164"/>
    </location>
</feature>
<feature type="transmembrane region" description="Helical" evidence="6">
    <location>
        <begin position="30"/>
        <end position="48"/>
    </location>
</feature>
<dbReference type="KEGG" id="hbs:IPV69_09165"/>
<comment type="subcellular location">
    <subcellularLocation>
        <location evidence="1">Membrane</location>
        <topology evidence="1">Multi-pass membrane protein</topology>
    </subcellularLocation>
</comment>
<organism evidence="7 8">
    <name type="scientific">Humisphaera borealis</name>
    <dbReference type="NCBI Taxonomy" id="2807512"/>
    <lineage>
        <taxon>Bacteria</taxon>
        <taxon>Pseudomonadati</taxon>
        <taxon>Planctomycetota</taxon>
        <taxon>Phycisphaerae</taxon>
        <taxon>Tepidisphaerales</taxon>
        <taxon>Tepidisphaeraceae</taxon>
        <taxon>Humisphaera</taxon>
    </lineage>
</organism>
<dbReference type="InterPro" id="IPR006214">
    <property type="entry name" value="Bax_inhibitor_1-related"/>
</dbReference>
<name>A0A7M2X1E3_9BACT</name>
<dbReference type="PANTHER" id="PTHR23291:SF50">
    <property type="entry name" value="PROTEIN LIFEGUARD 4"/>
    <property type="match status" value="1"/>
</dbReference>
<feature type="transmembrane region" description="Helical" evidence="6">
    <location>
        <begin position="85"/>
        <end position="110"/>
    </location>
</feature>
<evidence type="ECO:0000313" key="8">
    <source>
        <dbReference type="Proteomes" id="UP000593765"/>
    </source>
</evidence>
<sequence>MSQFPYQQSKPFDLNYATDEKSVFNFFNAVYAWMCVGLAVTAAVAYIVSMNVQVVVAMNAKGITIALFLGLAVLSYGIQAAAHKIGAGAATALFILYAAILGAALSYIFIIYKMSTIGAAFAITGGTFGVMSVLGYVTKRDLTRLGGMLTMAAIGLFIASLVNIFMQSSGLSWIITYAVVIVFTGLVAYHTQSLREIAVANSGNPRALASHAIVGSLILYVDFINIFVSILRILGSRK</sequence>
<evidence type="ECO:0000256" key="6">
    <source>
        <dbReference type="RuleBase" id="RU004379"/>
    </source>
</evidence>
<keyword evidence="8" id="KW-1185">Reference proteome</keyword>
<dbReference type="AlphaFoldDB" id="A0A7M2X1E3"/>
<keyword evidence="4 6" id="KW-1133">Transmembrane helix</keyword>
<evidence type="ECO:0000256" key="1">
    <source>
        <dbReference type="ARBA" id="ARBA00004141"/>
    </source>
</evidence>
<feature type="transmembrane region" description="Helical" evidence="6">
    <location>
        <begin position="209"/>
        <end position="234"/>
    </location>
</feature>
<feature type="transmembrane region" description="Helical" evidence="6">
    <location>
        <begin position="117"/>
        <end position="138"/>
    </location>
</feature>
<dbReference type="GO" id="GO:0005886">
    <property type="term" value="C:plasma membrane"/>
    <property type="evidence" value="ECO:0007669"/>
    <property type="project" value="TreeGrafter"/>
</dbReference>
<dbReference type="Proteomes" id="UP000593765">
    <property type="component" value="Chromosome"/>
</dbReference>
<dbReference type="PANTHER" id="PTHR23291">
    <property type="entry name" value="BAX INHIBITOR-RELATED"/>
    <property type="match status" value="1"/>
</dbReference>
<evidence type="ECO:0000313" key="7">
    <source>
        <dbReference type="EMBL" id="QOV91505.1"/>
    </source>
</evidence>
<comment type="similarity">
    <text evidence="2 6">Belongs to the BI1 family.</text>
</comment>
<gene>
    <name evidence="7" type="ORF">IPV69_09165</name>
</gene>
<dbReference type="RefSeq" id="WP_206294802.1">
    <property type="nucleotide sequence ID" value="NZ_CP063458.1"/>
</dbReference>
<dbReference type="CDD" id="cd10432">
    <property type="entry name" value="BI-1-like_bacterial"/>
    <property type="match status" value="1"/>
</dbReference>
<feature type="transmembrane region" description="Helical" evidence="6">
    <location>
        <begin position="60"/>
        <end position="79"/>
    </location>
</feature>
<proteinExistence type="inferred from homology"/>
<evidence type="ECO:0000256" key="3">
    <source>
        <dbReference type="ARBA" id="ARBA00022692"/>
    </source>
</evidence>
<keyword evidence="3 6" id="KW-0812">Transmembrane</keyword>
<evidence type="ECO:0000256" key="4">
    <source>
        <dbReference type="ARBA" id="ARBA00022989"/>
    </source>
</evidence>
<accession>A0A7M2X1E3</accession>
<dbReference type="Pfam" id="PF01027">
    <property type="entry name" value="Bax1-I"/>
    <property type="match status" value="1"/>
</dbReference>